<dbReference type="Proteomes" id="UP000187203">
    <property type="component" value="Unassembled WGS sequence"/>
</dbReference>
<dbReference type="SUPFAM" id="SSF52047">
    <property type="entry name" value="RNI-like"/>
    <property type="match status" value="1"/>
</dbReference>
<comment type="caution">
    <text evidence="2">The sequence shown here is derived from an EMBL/GenBank/DDBJ whole genome shotgun (WGS) entry which is preliminary data.</text>
</comment>
<dbReference type="InterPro" id="IPR056789">
    <property type="entry name" value="LRR_R13L1-DRL21"/>
</dbReference>
<dbReference type="PROSITE" id="PS50104">
    <property type="entry name" value="TIR"/>
    <property type="match status" value="1"/>
</dbReference>
<sequence>MLPHVGLFFFSFSSKEIQDDDSLERGEEFAPELLRAIGESWGSIIVFSQGYAFSCWCLDELVKIMEQREQRGHMVYPIFFHVDPSDFRHQRNYVEKAFKEHEGKYDNEKTQSWRLALEQVTAISGWPLKDQHESEFVDGIVKQISEKLNAQILNEQEVIKMKRNYQKIQAVLEIAEDKLYMKEGKVIKVWFDELKDMAYDIGDVLDEWKTAILKSKIEIDQAQIPSTSLSLSIKVHNIPSTISLFGGIAFKIKELNKKLEATRVTDYLPLAVDPNSCNDQRLETQEKKPRLERLKTTSLIDELDVCGRDHDKNALTQLLLNDNNGEGGNASEAREAPLSIMPRLRSLTLNFFRNHHVDKEEQKRKEDFEIFLIQPLHPPPHLQILNINNHASPMFPNGITSLTSLKSVSLYGCCLPPLGRLPYLEFLSINHIDNVKKVGEEFLGIETSSYVSHIDFAFFPTLKELEFHSMGGWEEWEYEYEKQLLLRSRGGGEGHHSFDYPNIMPKLQCLAIHRCPKLKTLPHHLLQSRALQRLDISYSEILYKRFNKKKGHEWPSISHIPRVEIW</sequence>
<dbReference type="GO" id="GO:0000166">
    <property type="term" value="F:nucleotide binding"/>
    <property type="evidence" value="ECO:0007669"/>
    <property type="project" value="UniProtKB-KW"/>
</dbReference>
<dbReference type="Pfam" id="PF25019">
    <property type="entry name" value="LRR_R13L1-DRL21"/>
    <property type="match status" value="1"/>
</dbReference>
<dbReference type="InterPro" id="IPR032675">
    <property type="entry name" value="LRR_dom_sf"/>
</dbReference>
<dbReference type="AlphaFoldDB" id="A0A1R3GJ66"/>
<dbReference type="STRING" id="93759.A0A1R3GJ66"/>
<dbReference type="Pfam" id="PF01582">
    <property type="entry name" value="TIR"/>
    <property type="match status" value="1"/>
</dbReference>
<proteinExistence type="predicted"/>
<dbReference type="InterPro" id="IPR035897">
    <property type="entry name" value="Toll_tir_struct_dom_sf"/>
</dbReference>
<dbReference type="GO" id="GO:0006952">
    <property type="term" value="P:defense response"/>
    <property type="evidence" value="ECO:0007669"/>
    <property type="project" value="UniProtKB-KW"/>
</dbReference>
<evidence type="ECO:0000313" key="3">
    <source>
        <dbReference type="Proteomes" id="UP000187203"/>
    </source>
</evidence>
<protein>
    <recommendedName>
        <fullName evidence="1">TIR domain-containing protein</fullName>
    </recommendedName>
</protein>
<gene>
    <name evidence="2" type="ORF">COLO4_34877</name>
</gene>
<organism evidence="2 3">
    <name type="scientific">Corchorus olitorius</name>
    <dbReference type="NCBI Taxonomy" id="93759"/>
    <lineage>
        <taxon>Eukaryota</taxon>
        <taxon>Viridiplantae</taxon>
        <taxon>Streptophyta</taxon>
        <taxon>Embryophyta</taxon>
        <taxon>Tracheophyta</taxon>
        <taxon>Spermatophyta</taxon>
        <taxon>Magnoliopsida</taxon>
        <taxon>eudicotyledons</taxon>
        <taxon>Gunneridae</taxon>
        <taxon>Pentapetalae</taxon>
        <taxon>rosids</taxon>
        <taxon>malvids</taxon>
        <taxon>Malvales</taxon>
        <taxon>Malvaceae</taxon>
        <taxon>Grewioideae</taxon>
        <taxon>Apeibeae</taxon>
        <taxon>Corchorus</taxon>
    </lineage>
</organism>
<name>A0A1R3GJ66_9ROSI</name>
<dbReference type="InterPro" id="IPR044974">
    <property type="entry name" value="Disease_R_plants"/>
</dbReference>
<dbReference type="Gene3D" id="3.40.50.10140">
    <property type="entry name" value="Toll/interleukin-1 receptor homology (TIR) domain"/>
    <property type="match status" value="1"/>
</dbReference>
<dbReference type="SMART" id="SM00255">
    <property type="entry name" value="TIR"/>
    <property type="match status" value="1"/>
</dbReference>
<keyword evidence="3" id="KW-1185">Reference proteome</keyword>
<dbReference type="PANTHER" id="PTHR11017:SF559">
    <property type="entry name" value="DISEASE RESISTANCE PROTEIN CHL1"/>
    <property type="match status" value="1"/>
</dbReference>
<dbReference type="SUPFAM" id="SSF52200">
    <property type="entry name" value="Toll/Interleukin receptor TIR domain"/>
    <property type="match status" value="1"/>
</dbReference>
<dbReference type="EMBL" id="AWUE01022456">
    <property type="protein sequence ID" value="OMO58099.1"/>
    <property type="molecule type" value="Genomic_DNA"/>
</dbReference>
<reference evidence="3" key="1">
    <citation type="submission" date="2013-09" db="EMBL/GenBank/DDBJ databases">
        <title>Corchorus olitorius genome sequencing.</title>
        <authorList>
            <person name="Alam M."/>
            <person name="Haque M.S."/>
            <person name="Islam M.S."/>
            <person name="Emdad E.M."/>
            <person name="Islam M.M."/>
            <person name="Ahmed B."/>
            <person name="Halim A."/>
            <person name="Hossen Q.M.M."/>
            <person name="Hossain M.Z."/>
            <person name="Ahmed R."/>
            <person name="Khan M.M."/>
            <person name="Islam R."/>
            <person name="Rashid M.M."/>
            <person name="Khan S.A."/>
            <person name="Rahman M.S."/>
            <person name="Alam M."/>
            <person name="Yahiya A.S."/>
            <person name="Khan M.S."/>
            <person name="Azam M.S."/>
            <person name="Haque T."/>
            <person name="Lashkar M.Z.H."/>
            <person name="Akhand A.I."/>
            <person name="Morshed G."/>
            <person name="Roy S."/>
            <person name="Uddin K.S."/>
            <person name="Rabeya T."/>
            <person name="Hossain A.S."/>
            <person name="Chowdhury A."/>
            <person name="Snigdha A.R."/>
            <person name="Mortoza M.S."/>
            <person name="Matin S.A."/>
            <person name="Hoque S.M.E."/>
            <person name="Islam M.K."/>
            <person name="Roy D.K."/>
            <person name="Haider R."/>
            <person name="Moosa M.M."/>
            <person name="Elias S.M."/>
            <person name="Hasan A.M."/>
            <person name="Jahan S."/>
            <person name="Shafiuddin M."/>
            <person name="Mahmood N."/>
            <person name="Shommy N.S."/>
        </authorList>
    </citation>
    <scope>NUCLEOTIDE SEQUENCE [LARGE SCALE GENOMIC DNA]</scope>
    <source>
        <strain evidence="3">cv. O-4</strain>
    </source>
</reference>
<dbReference type="PANTHER" id="PTHR11017">
    <property type="entry name" value="LEUCINE-RICH REPEAT-CONTAINING PROTEIN"/>
    <property type="match status" value="1"/>
</dbReference>
<feature type="domain" description="TIR" evidence="1">
    <location>
        <begin position="1"/>
        <end position="148"/>
    </location>
</feature>
<dbReference type="GO" id="GO:0007165">
    <property type="term" value="P:signal transduction"/>
    <property type="evidence" value="ECO:0007669"/>
    <property type="project" value="InterPro"/>
</dbReference>
<dbReference type="InterPro" id="IPR000157">
    <property type="entry name" value="TIR_dom"/>
</dbReference>
<dbReference type="Gene3D" id="3.80.10.10">
    <property type="entry name" value="Ribonuclease Inhibitor"/>
    <property type="match status" value="1"/>
</dbReference>
<evidence type="ECO:0000259" key="1">
    <source>
        <dbReference type="PROSITE" id="PS50104"/>
    </source>
</evidence>
<accession>A0A1R3GJ66</accession>
<evidence type="ECO:0000313" key="2">
    <source>
        <dbReference type="EMBL" id="OMO58099.1"/>
    </source>
</evidence>